<proteinExistence type="predicted"/>
<evidence type="ECO:0000313" key="6">
    <source>
        <dbReference type="Proteomes" id="UP001152797"/>
    </source>
</evidence>
<feature type="signal peptide" evidence="2">
    <location>
        <begin position="1"/>
        <end position="23"/>
    </location>
</feature>
<dbReference type="EMBL" id="CAMXCT020000095">
    <property type="protein sequence ID" value="CAL1127122.1"/>
    <property type="molecule type" value="Genomic_DNA"/>
</dbReference>
<dbReference type="InterPro" id="IPR003607">
    <property type="entry name" value="HD/PDEase_dom"/>
</dbReference>
<dbReference type="GO" id="GO:0005634">
    <property type="term" value="C:nucleus"/>
    <property type="evidence" value="ECO:0007669"/>
    <property type="project" value="TreeGrafter"/>
</dbReference>
<dbReference type="OrthoDB" id="9991235at2759"/>
<evidence type="ECO:0000259" key="3">
    <source>
        <dbReference type="SMART" id="SM00471"/>
    </source>
</evidence>
<feature type="region of interest" description="Disordered" evidence="1">
    <location>
        <begin position="854"/>
        <end position="882"/>
    </location>
</feature>
<dbReference type="Proteomes" id="UP001152797">
    <property type="component" value="Unassembled WGS sequence"/>
</dbReference>
<evidence type="ECO:0000256" key="2">
    <source>
        <dbReference type="SAM" id="SignalP"/>
    </source>
</evidence>
<dbReference type="Gene3D" id="1.10.3210.10">
    <property type="entry name" value="Hypothetical protein af1432"/>
    <property type="match status" value="1"/>
</dbReference>
<evidence type="ECO:0000313" key="5">
    <source>
        <dbReference type="EMBL" id="CAL1127122.1"/>
    </source>
</evidence>
<dbReference type="InterPro" id="IPR050135">
    <property type="entry name" value="dGTPase-like"/>
</dbReference>
<dbReference type="GO" id="GO:0008832">
    <property type="term" value="F:dGTPase activity"/>
    <property type="evidence" value="ECO:0007669"/>
    <property type="project" value="TreeGrafter"/>
</dbReference>
<comment type="caution">
    <text evidence="4">The sequence shown here is derived from an EMBL/GenBank/DDBJ whole genome shotgun (WGS) entry which is preliminary data.</text>
</comment>
<dbReference type="SUPFAM" id="SSF109604">
    <property type="entry name" value="HD-domain/PDEase-like"/>
    <property type="match status" value="1"/>
</dbReference>
<dbReference type="CDD" id="cd00077">
    <property type="entry name" value="HDc"/>
    <property type="match status" value="1"/>
</dbReference>
<keyword evidence="2" id="KW-0732">Signal</keyword>
<dbReference type="EMBL" id="CAMXCT010000095">
    <property type="protein sequence ID" value="CAI3973747.1"/>
    <property type="molecule type" value="Genomic_DNA"/>
</dbReference>
<sequence>MLLPSRWWIALGLAAAHRCNSEAQSLAIPLQFHLMSLKVTFAGCYLGGQFLEQLNASATPAELLKLLATHRNNLRLAESTRVFQKLLELTSAEELKKLTQEAILVQLLRFQVDALKTLQLPPALIVSLASLGQQLESLHEGKVLLTTALQALKPKNMRVSELRAVLTSPLAGIKELRGEILDAMTDTVHRMSPEVMARTLSGVVVLNTLAEYQEQPEELLDEVIARVEEKSFRMTPNEGLGVLYALARLEKFNLALLQHFGNQAAVDISPFSLQELSHWAEVLRRLNFQNQKLLGLDAQHHVNGAKLTLEDPAIKALIEQEVQKRLKPKAKPQHLQETFALNCPVHGLMFLPQYVKWVIDTPDFQRMRHIKQLGVCAQVYPGATHNRFFHSIGTAYLAMTFIQTLRHEQPQLEVTDRDEICVVLAGLCHDLGHPCYSHMFESFLRQLGREKRKEASARHGEQIPPEVEQEIAKFETWDHEKASLVLVQKLMDDLREKLVGAGLKADGEGDDFALIKELIDPPKKTLRQLGKEGKLRSSWSTVMKGRPVEKAWIYEIVSNWRTGIDVDKFDYFRRDAQHLGIQRQWDHMRYIKSARVILDDNEEKGTPTISPPEKDRDNIRENLMELRKTLHRTAYQHKTVKKLEQHMIDILKLIDKVPLITGTDGKMTISEAAVKIDPIAYPKLTDIFVESRLMDEEDDRLKDACAEYKARFLERKLMRMPQMWTLPTAEENSQFKMPEEDSYLDQVLEVYNTEEEKLKRIELLQPFRPVPREELRCTTAELNYGMGTSDPIMEIIFHDKQYQKKDYDNDPEANPHRRKLFVFWNPPEKDLGDSATPSRLCCAALHVAQQYNGKDSEMDVTPASPMKPKRTSGVSLDPPPVRPSDLCITTPQLWRLFVVDQDATDGLTSKGRSLDCEYFRGVSDTPLQSWLNVGAKFAFEDLVGSQKDEAAQLELEDARMRGPHAGLQPDDVYLCSDAKGFL</sequence>
<dbReference type="InterPro" id="IPR006674">
    <property type="entry name" value="HD_domain"/>
</dbReference>
<keyword evidence="6" id="KW-1185">Reference proteome</keyword>
<dbReference type="PANTHER" id="PTHR11373">
    <property type="entry name" value="DEOXYNUCLEOSIDE TRIPHOSPHATE TRIPHOSPHOHYDROLASE"/>
    <property type="match status" value="1"/>
</dbReference>
<dbReference type="SMART" id="SM00471">
    <property type="entry name" value="HDc"/>
    <property type="match status" value="1"/>
</dbReference>
<reference evidence="4" key="1">
    <citation type="submission" date="2022-10" db="EMBL/GenBank/DDBJ databases">
        <authorList>
            <person name="Chen Y."/>
            <person name="Dougan E. K."/>
            <person name="Chan C."/>
            <person name="Rhodes N."/>
            <person name="Thang M."/>
        </authorList>
    </citation>
    <scope>NUCLEOTIDE SEQUENCE</scope>
</reference>
<evidence type="ECO:0000256" key="1">
    <source>
        <dbReference type="SAM" id="MobiDB-lite"/>
    </source>
</evidence>
<reference evidence="5" key="2">
    <citation type="submission" date="2024-04" db="EMBL/GenBank/DDBJ databases">
        <authorList>
            <person name="Chen Y."/>
            <person name="Shah S."/>
            <person name="Dougan E. K."/>
            <person name="Thang M."/>
            <person name="Chan C."/>
        </authorList>
    </citation>
    <scope>NUCLEOTIDE SEQUENCE [LARGE SCALE GENOMIC DNA]</scope>
</reference>
<gene>
    <name evidence="4" type="ORF">C1SCF055_LOCUS2211</name>
</gene>
<dbReference type="GO" id="GO:0006203">
    <property type="term" value="P:dGTP catabolic process"/>
    <property type="evidence" value="ECO:0007669"/>
    <property type="project" value="TreeGrafter"/>
</dbReference>
<feature type="chain" id="PRO_5043272111" description="HD/PDEase domain-containing protein" evidence="2">
    <location>
        <begin position="24"/>
        <end position="982"/>
    </location>
</feature>
<evidence type="ECO:0000313" key="4">
    <source>
        <dbReference type="EMBL" id="CAI3973747.1"/>
    </source>
</evidence>
<accession>A0A9P1FH66</accession>
<dbReference type="PANTHER" id="PTHR11373:SF4">
    <property type="entry name" value="DEOXYNUCLEOSIDE TRIPHOSPHATE TRIPHOSPHOHYDROLASE SAMHD1"/>
    <property type="match status" value="1"/>
</dbReference>
<dbReference type="AlphaFoldDB" id="A0A9P1FH66"/>
<name>A0A9P1FH66_9DINO</name>
<dbReference type="EMBL" id="CAMXCT030000095">
    <property type="protein sequence ID" value="CAL4761059.1"/>
    <property type="molecule type" value="Genomic_DNA"/>
</dbReference>
<feature type="domain" description="HD/PDEase" evidence="3">
    <location>
        <begin position="383"/>
        <end position="581"/>
    </location>
</feature>
<dbReference type="Pfam" id="PF01966">
    <property type="entry name" value="HD"/>
    <property type="match status" value="1"/>
</dbReference>
<protein>
    <recommendedName>
        <fullName evidence="3">HD/PDEase domain-containing protein</fullName>
    </recommendedName>
</protein>
<organism evidence="4">
    <name type="scientific">Cladocopium goreaui</name>
    <dbReference type="NCBI Taxonomy" id="2562237"/>
    <lineage>
        <taxon>Eukaryota</taxon>
        <taxon>Sar</taxon>
        <taxon>Alveolata</taxon>
        <taxon>Dinophyceae</taxon>
        <taxon>Suessiales</taxon>
        <taxon>Symbiodiniaceae</taxon>
        <taxon>Cladocopium</taxon>
    </lineage>
</organism>